<dbReference type="Gene3D" id="3.30.70.330">
    <property type="match status" value="1"/>
</dbReference>
<evidence type="ECO:0000313" key="3">
    <source>
        <dbReference type="Proteomes" id="UP001274830"/>
    </source>
</evidence>
<accession>A0AAE1BZ71</accession>
<protein>
    <recommendedName>
        <fullName evidence="4">RRM domain-containing protein</fullName>
    </recommendedName>
</protein>
<name>A0AAE1BZ71_9PEZI</name>
<feature type="compositionally biased region" description="Polar residues" evidence="1">
    <location>
        <begin position="168"/>
        <end position="182"/>
    </location>
</feature>
<comment type="caution">
    <text evidence="2">The sequence shown here is derived from an EMBL/GenBank/DDBJ whole genome shotgun (WGS) entry which is preliminary data.</text>
</comment>
<dbReference type="AlphaFoldDB" id="A0AAE1BZ71"/>
<dbReference type="EMBL" id="JAUTXT010000027">
    <property type="protein sequence ID" value="KAK3673103.1"/>
    <property type="molecule type" value="Genomic_DNA"/>
</dbReference>
<evidence type="ECO:0000313" key="2">
    <source>
        <dbReference type="EMBL" id="KAK3673103.1"/>
    </source>
</evidence>
<dbReference type="Proteomes" id="UP001274830">
    <property type="component" value="Unassembled WGS sequence"/>
</dbReference>
<proteinExistence type="predicted"/>
<keyword evidence="3" id="KW-1185">Reference proteome</keyword>
<sequence length="683" mass="74387">MSGFIINNVIEDGDSTPRGRQSLTPVPTRQVYVPPQRRAFAHSTPERPESAMSDASFITQAPMNGGVSLRGYTNNTRGFGQADLSGKFHHALDSDGIPNTHGIEGSMIGNRMGMYGNGNLENRGYDGGFNDRSGGSRGLGDGSRGQASPGFQQHPNQPLIDDSAIASGLSTGSARDSAVGTSVVPTARQLADLIRMGLCDPSDDDEHTIIGSGTRMHTRNAHTAAAMSLTAPPRRQKYNVSDAQLDPVYKPAFATIREPDAKGNPSAFVQVIQLKLPEWFDFAANGIKPSTEEMFDDLPVVEACRVAVPSDAGVIRIRNIPYATPKAEITAIVNRNVQIISQPAGSPYFATHIVMERGSGKTMDAFIEVSTPYEAKRVVEQFGRRAMSGRPARVGDRVVEVETSSQEDFMSEMFPRAKNIVWHGATPKVLLNTEEFYPGQLSAGFTGFMTPEEIVMVVKHAEAPHRSVFASRIMVRVYESLTSTIHKYPWFAHECVNMVERRLLYDCCISVAKALMLFLRRTTSERLDNTKPTAATLKEMSVAVLTCPGFSEQQKFHYIQHLGAQGYAHFSSAQGLNVVFGGTSPFASAWPFMVLARNPASPERMVQYFASLISDAINGGRPLTLAQRFAMRTSDVGLQGPFGNLTIAYGDAKSLAQVGEIEMQTVEALLRRVLPISRSASQV</sequence>
<evidence type="ECO:0000256" key="1">
    <source>
        <dbReference type="SAM" id="MobiDB-lite"/>
    </source>
</evidence>
<feature type="region of interest" description="Disordered" evidence="1">
    <location>
        <begin position="126"/>
        <end position="182"/>
    </location>
</feature>
<evidence type="ECO:0008006" key="4">
    <source>
        <dbReference type="Google" id="ProtNLM"/>
    </source>
</evidence>
<reference evidence="2" key="1">
    <citation type="submission" date="2023-07" db="EMBL/GenBank/DDBJ databases">
        <title>Black Yeasts Isolated from many extreme environments.</title>
        <authorList>
            <person name="Coleine C."/>
            <person name="Stajich J.E."/>
            <person name="Selbmann L."/>
        </authorList>
    </citation>
    <scope>NUCLEOTIDE SEQUENCE</scope>
    <source>
        <strain evidence="2">CCFEE 5485</strain>
    </source>
</reference>
<gene>
    <name evidence="2" type="ORF">LTR78_006943</name>
</gene>
<dbReference type="InterPro" id="IPR012677">
    <property type="entry name" value="Nucleotide-bd_a/b_plait_sf"/>
</dbReference>
<organism evidence="2 3">
    <name type="scientific">Recurvomyces mirabilis</name>
    <dbReference type="NCBI Taxonomy" id="574656"/>
    <lineage>
        <taxon>Eukaryota</taxon>
        <taxon>Fungi</taxon>
        <taxon>Dikarya</taxon>
        <taxon>Ascomycota</taxon>
        <taxon>Pezizomycotina</taxon>
        <taxon>Dothideomycetes</taxon>
        <taxon>Dothideomycetidae</taxon>
        <taxon>Mycosphaerellales</taxon>
        <taxon>Teratosphaeriaceae</taxon>
        <taxon>Recurvomyces</taxon>
    </lineage>
</organism>